<comment type="subcellular location">
    <subcellularLocation>
        <location evidence="1">Membrane</location>
        <topology evidence="1">Multi-pass membrane protein</topology>
    </subcellularLocation>
</comment>
<dbReference type="NCBIfam" id="NF009512">
    <property type="entry name" value="PRK12872.1-1"/>
    <property type="match status" value="1"/>
</dbReference>
<protein>
    <submittedName>
        <fullName evidence="7">Prenyltransferase</fullName>
    </submittedName>
</protein>
<dbReference type="Pfam" id="PF01040">
    <property type="entry name" value="UbiA"/>
    <property type="match status" value="1"/>
</dbReference>
<keyword evidence="4 6" id="KW-1133">Transmembrane helix</keyword>
<feature type="transmembrane region" description="Helical" evidence="6">
    <location>
        <begin position="283"/>
        <end position="301"/>
    </location>
</feature>
<evidence type="ECO:0000256" key="1">
    <source>
        <dbReference type="ARBA" id="ARBA00004141"/>
    </source>
</evidence>
<dbReference type="PANTHER" id="PTHR42723">
    <property type="entry name" value="CHLOROPHYLL SYNTHASE"/>
    <property type="match status" value="1"/>
</dbReference>
<evidence type="ECO:0000256" key="4">
    <source>
        <dbReference type="ARBA" id="ARBA00022989"/>
    </source>
</evidence>
<dbReference type="OrthoDB" id="9811562at2"/>
<dbReference type="InterPro" id="IPR000537">
    <property type="entry name" value="UbiA_prenyltransferase"/>
</dbReference>
<dbReference type="GO" id="GO:0016020">
    <property type="term" value="C:membrane"/>
    <property type="evidence" value="ECO:0007669"/>
    <property type="project" value="UniProtKB-SubCell"/>
</dbReference>
<evidence type="ECO:0000256" key="2">
    <source>
        <dbReference type="ARBA" id="ARBA00022475"/>
    </source>
</evidence>
<keyword evidence="3 6" id="KW-0812">Transmembrane</keyword>
<dbReference type="Gene3D" id="1.10.357.140">
    <property type="entry name" value="UbiA prenyltransferase"/>
    <property type="match status" value="1"/>
</dbReference>
<name>A0A2T1NFG6_9FLAO</name>
<dbReference type="Gene3D" id="1.20.120.1780">
    <property type="entry name" value="UbiA prenyltransferase"/>
    <property type="match status" value="1"/>
</dbReference>
<organism evidence="7 8">
    <name type="scientific">Mesoflavibacter zeaxanthinifaciens subsp. sabulilitoris</name>
    <dbReference type="NCBI Taxonomy" id="1520893"/>
    <lineage>
        <taxon>Bacteria</taxon>
        <taxon>Pseudomonadati</taxon>
        <taxon>Bacteroidota</taxon>
        <taxon>Flavobacteriia</taxon>
        <taxon>Flavobacteriales</taxon>
        <taxon>Flavobacteriaceae</taxon>
        <taxon>Mesoflavibacter</taxon>
    </lineage>
</organism>
<keyword evidence="5 6" id="KW-0472">Membrane</keyword>
<feature type="transmembrane region" description="Helical" evidence="6">
    <location>
        <begin position="168"/>
        <end position="190"/>
    </location>
</feature>
<feature type="transmembrane region" description="Helical" evidence="6">
    <location>
        <begin position="223"/>
        <end position="243"/>
    </location>
</feature>
<dbReference type="EMBL" id="PXOT01000022">
    <property type="protein sequence ID" value="PSG91178.1"/>
    <property type="molecule type" value="Genomic_DNA"/>
</dbReference>
<keyword evidence="7" id="KW-0808">Transferase</keyword>
<dbReference type="InterPro" id="IPR044878">
    <property type="entry name" value="UbiA_sf"/>
</dbReference>
<dbReference type="RefSeq" id="WP_106678716.1">
    <property type="nucleotide sequence ID" value="NZ_JACHWV010000007.1"/>
</dbReference>
<feature type="transmembrane region" description="Helical" evidence="6">
    <location>
        <begin position="111"/>
        <end position="128"/>
    </location>
</feature>
<dbReference type="CDD" id="cd13961">
    <property type="entry name" value="PT_UbiA_DGGGPS"/>
    <property type="match status" value="1"/>
</dbReference>
<keyword evidence="8" id="KW-1185">Reference proteome</keyword>
<gene>
    <name evidence="7" type="ORF">C7H61_07980</name>
</gene>
<dbReference type="Proteomes" id="UP000238430">
    <property type="component" value="Unassembled WGS sequence"/>
</dbReference>
<feature type="transmembrane region" description="Helical" evidence="6">
    <location>
        <begin position="249"/>
        <end position="271"/>
    </location>
</feature>
<evidence type="ECO:0000256" key="3">
    <source>
        <dbReference type="ARBA" id="ARBA00022692"/>
    </source>
</evidence>
<evidence type="ECO:0000256" key="6">
    <source>
        <dbReference type="SAM" id="Phobius"/>
    </source>
</evidence>
<feature type="transmembrane region" description="Helical" evidence="6">
    <location>
        <begin position="135"/>
        <end position="156"/>
    </location>
</feature>
<dbReference type="AlphaFoldDB" id="A0A2T1NFG6"/>
<sequence>MNIINLIRYKNLILIALVQVLIKYAMFPAFNVDTTLSTFQFIILVISTVCIASGGYIINDIFDVETDAINKPNKQIVGKTIAKDKAYNYYMAFTFIGVVTGFYLANDVNRSTFFGIFVVIAALLYIYASFLKPMLLVGNIVISGLVALSLIVVGIFDLLPTINMQNKFIQSSMFEVIVDYAVFAFLITFIREIVKDIQDIDGDYNAQMKTLPIVLGKNRAAKIAFGLTIASILILAYYLNAYLYMQTIAIIYFLIAVIAPLIYIAIKLFSAENKKDFKLISRLLKVVMLLGMLSMVVYYFII</sequence>
<evidence type="ECO:0000256" key="5">
    <source>
        <dbReference type="ARBA" id="ARBA00023136"/>
    </source>
</evidence>
<proteinExistence type="predicted"/>
<evidence type="ECO:0000313" key="8">
    <source>
        <dbReference type="Proteomes" id="UP000238430"/>
    </source>
</evidence>
<keyword evidence="2" id="KW-1003">Cell membrane</keyword>
<feature type="transmembrane region" description="Helical" evidence="6">
    <location>
        <begin position="87"/>
        <end position="105"/>
    </location>
</feature>
<feature type="transmembrane region" description="Helical" evidence="6">
    <location>
        <begin position="12"/>
        <end position="30"/>
    </location>
</feature>
<feature type="transmembrane region" description="Helical" evidence="6">
    <location>
        <begin position="36"/>
        <end position="58"/>
    </location>
</feature>
<comment type="caution">
    <text evidence="7">The sequence shown here is derived from an EMBL/GenBank/DDBJ whole genome shotgun (WGS) entry which is preliminary data.</text>
</comment>
<dbReference type="InterPro" id="IPR050475">
    <property type="entry name" value="Prenyltransferase_related"/>
</dbReference>
<dbReference type="GO" id="GO:0016765">
    <property type="term" value="F:transferase activity, transferring alkyl or aryl (other than methyl) groups"/>
    <property type="evidence" value="ECO:0007669"/>
    <property type="project" value="InterPro"/>
</dbReference>
<reference evidence="7 8" key="1">
    <citation type="submission" date="2018-03" db="EMBL/GenBank/DDBJ databases">
        <title>Mesoflavibacter sp. HG37 and Mesoflavibacter sp. HG96 sp.nov., two marine bacteria isolated from seawater of Western Pacific Ocean.</title>
        <authorList>
            <person name="Cheng H."/>
            <person name="Wu Y.-H."/>
            <person name="Guo L.-L."/>
            <person name="Xu X.-W."/>
        </authorList>
    </citation>
    <scope>NUCLEOTIDE SEQUENCE [LARGE SCALE GENOMIC DNA]</scope>
    <source>
        <strain evidence="7 8">KCTC 42117</strain>
    </source>
</reference>
<accession>A0A2T1NFG6</accession>
<evidence type="ECO:0000313" key="7">
    <source>
        <dbReference type="EMBL" id="PSG91178.1"/>
    </source>
</evidence>
<dbReference type="PANTHER" id="PTHR42723:SF1">
    <property type="entry name" value="CHLOROPHYLL SYNTHASE, CHLOROPLASTIC"/>
    <property type="match status" value="1"/>
</dbReference>